<dbReference type="FunCoup" id="K0KGY8">
    <property type="interactions" value="692"/>
</dbReference>
<feature type="transmembrane region" description="Helical" evidence="14">
    <location>
        <begin position="151"/>
        <end position="168"/>
    </location>
</feature>
<evidence type="ECO:0000256" key="6">
    <source>
        <dbReference type="ARBA" id="ARBA00022676"/>
    </source>
</evidence>
<evidence type="ECO:0000256" key="11">
    <source>
        <dbReference type="ARBA" id="ARBA00023136"/>
    </source>
</evidence>
<dbReference type="PANTHER" id="PTHR12989:SF10">
    <property type="entry name" value="DOL-P-GLC:GLC(2)MAN(9)GLCNAC(2)-PP-DOL ALPHA-1,2-GLUCOSYLTRANSFERASE-RELATED"/>
    <property type="match status" value="1"/>
</dbReference>
<evidence type="ECO:0000256" key="2">
    <source>
        <dbReference type="ARBA" id="ARBA00004922"/>
    </source>
</evidence>
<dbReference type="UniPathway" id="UPA00378"/>
<evidence type="ECO:0000256" key="1">
    <source>
        <dbReference type="ARBA" id="ARBA00004477"/>
    </source>
</evidence>
<evidence type="ECO:0000256" key="3">
    <source>
        <dbReference type="ARBA" id="ARBA00010600"/>
    </source>
</evidence>
<dbReference type="EMBL" id="CAIF01000020">
    <property type="protein sequence ID" value="CCH41447.1"/>
    <property type="molecule type" value="Genomic_DNA"/>
</dbReference>
<keyword evidence="16" id="KW-1185">Reference proteome</keyword>
<evidence type="ECO:0000256" key="8">
    <source>
        <dbReference type="ARBA" id="ARBA00022692"/>
    </source>
</evidence>
<organism evidence="15 16">
    <name type="scientific">Wickerhamomyces ciferrii (strain ATCC 14091 / BCRC 22168 / CBS 111 / JCM 3599 / NBRC 0793 / NRRL Y-1031 F-60-10)</name>
    <name type="common">Yeast</name>
    <name type="synonym">Pichia ciferrii</name>
    <dbReference type="NCBI Taxonomy" id="1206466"/>
    <lineage>
        <taxon>Eukaryota</taxon>
        <taxon>Fungi</taxon>
        <taxon>Dikarya</taxon>
        <taxon>Ascomycota</taxon>
        <taxon>Saccharomycotina</taxon>
        <taxon>Saccharomycetes</taxon>
        <taxon>Phaffomycetales</taxon>
        <taxon>Wickerhamomycetaceae</taxon>
        <taxon>Wickerhamomyces</taxon>
    </lineage>
</organism>
<evidence type="ECO:0000256" key="12">
    <source>
        <dbReference type="ARBA" id="ARBA00044727"/>
    </source>
</evidence>
<dbReference type="GO" id="GO:0005789">
    <property type="term" value="C:endoplasmic reticulum membrane"/>
    <property type="evidence" value="ECO:0007669"/>
    <property type="project" value="UniProtKB-SubCell"/>
</dbReference>
<feature type="transmembrane region" description="Helical" evidence="14">
    <location>
        <begin position="295"/>
        <end position="315"/>
    </location>
</feature>
<feature type="transmembrane region" description="Helical" evidence="14">
    <location>
        <begin position="203"/>
        <end position="226"/>
    </location>
</feature>
<dbReference type="AlphaFoldDB" id="K0KGY8"/>
<dbReference type="Pfam" id="PF04922">
    <property type="entry name" value="DIE2_ALG10"/>
    <property type="match status" value="1"/>
</dbReference>
<keyword evidence="7 15" id="KW-0808">Transferase</keyword>
<protein>
    <recommendedName>
        <fullName evidence="5 14">Dol-P-Glc:Glc(2)Man(9)GlcNAc(2)-PP-Dol alpha-1,2-glucosyltransferase</fullName>
        <ecNumber evidence="4 14">2.4.1.256</ecNumber>
    </recommendedName>
</protein>
<evidence type="ECO:0000313" key="15">
    <source>
        <dbReference type="EMBL" id="CCH41447.1"/>
    </source>
</evidence>
<dbReference type="InParanoid" id="K0KGY8"/>
<dbReference type="GO" id="GO:0006488">
    <property type="term" value="P:dolichol-linked oligosaccharide biosynthetic process"/>
    <property type="evidence" value="ECO:0007669"/>
    <property type="project" value="UniProtKB-UniRule"/>
</dbReference>
<keyword evidence="8 14" id="KW-0812">Transmembrane</keyword>
<dbReference type="Proteomes" id="UP000009328">
    <property type="component" value="Unassembled WGS sequence"/>
</dbReference>
<comment type="caution">
    <text evidence="14">Lacks conserved residue(s) required for the propagation of feature annotation.</text>
</comment>
<name>K0KGY8_WICCF</name>
<feature type="transmembrane region" description="Helical" evidence="14">
    <location>
        <begin position="37"/>
        <end position="58"/>
    </location>
</feature>
<sequence>MAGTEQREEEQHAQNAFDMNSVVGQRDLEHEITFALLFNWFIGWPVIFLSFVGLTITISKKYVTEPFIDEIFHIPQTIQYFNGDFKTWDPKITTPPGLYYLGYIWSKFIQLTHLPINPIGLGSLRLLNTIGGTLVLPFVLNPLFILNPIGFWPISIVLFPILSSFYTLYYTDVWSTVLIVTSLSLAVALPYGDVKSVRLSAFVAFLSIWFRQTNIIWNLFILVLVIERRALIEKKFNKSFLNNCIKFVIQFFEDFWDFSLPFIINVILFTGFIIYNRGITLGDKENHVAGLHIAQVFYCFTFLTVFTTPLWISEFRIKTYLRRYKRLPIVILLEFIIMAIVIRFFTVVHPFLLADNRHYTFYIWRKIINLRWWTKYLMIPIYHFSINIVTQQLSENGFYFDSITPLPIKEPKDLPLKPTGISIIMLIICIILTIVPSPLFEPRYYILPFIFFRLFIAVPYEGFFIGGSLNDITLTRLKLELALFVIINIITFVIFISYTFPWESESALQRIIW</sequence>
<feature type="transmembrane region" description="Helical" evidence="14">
    <location>
        <begin position="173"/>
        <end position="191"/>
    </location>
</feature>
<evidence type="ECO:0000256" key="7">
    <source>
        <dbReference type="ARBA" id="ARBA00022679"/>
    </source>
</evidence>
<evidence type="ECO:0000256" key="9">
    <source>
        <dbReference type="ARBA" id="ARBA00022824"/>
    </source>
</evidence>
<reference evidence="15 16" key="1">
    <citation type="journal article" date="2012" name="Eukaryot. Cell">
        <title>Draft genome sequence of Wickerhamomyces ciferrii NRRL Y-1031 F-60-10.</title>
        <authorList>
            <person name="Schneider J."/>
            <person name="Andrea H."/>
            <person name="Blom J."/>
            <person name="Jaenicke S."/>
            <person name="Ruckert C."/>
            <person name="Schorsch C."/>
            <person name="Szczepanowski R."/>
            <person name="Farwick M."/>
            <person name="Goesmann A."/>
            <person name="Puhler A."/>
            <person name="Schaffer S."/>
            <person name="Tauch A."/>
            <person name="Kohler T."/>
            <person name="Brinkrolf K."/>
        </authorList>
    </citation>
    <scope>NUCLEOTIDE SEQUENCE [LARGE SCALE GENOMIC DNA]</scope>
    <source>
        <strain evidence="16">ATCC 14091 / BCRC 22168 / CBS 111 / JCM 3599 / NBRC 0793 / NRRL Y-1031 F-60-10</strain>
    </source>
</reference>
<comment type="pathway">
    <text evidence="2">Protein modification; protein glycosylation.</text>
</comment>
<proteinExistence type="inferred from homology"/>
<keyword evidence="9" id="KW-0256">Endoplasmic reticulum</keyword>
<keyword evidence="11 14" id="KW-0472">Membrane</keyword>
<keyword evidence="10 14" id="KW-1133">Transmembrane helix</keyword>
<evidence type="ECO:0000256" key="5">
    <source>
        <dbReference type="ARBA" id="ARBA00018512"/>
    </source>
</evidence>
<dbReference type="PIRSF" id="PIRSF028810">
    <property type="entry name" value="Alpha1_2_glucosyltferase_Alg10"/>
    <property type="match status" value="1"/>
</dbReference>
<dbReference type="InterPro" id="IPR016900">
    <property type="entry name" value="Alg10"/>
</dbReference>
<comment type="function">
    <text evidence="12">Dol-P-Glc:Glc(2)Man(9)GlcNAc(2)-PP-Dol alpha-1,2-glucosyltransferase that operates in the biosynthetic pathway of dolichol-linked oligosaccharides, the glycan precursors employed in protein asparagine (N)-glycosylation. The assembly of dolichol-linked oligosaccharides begins on the cytosolic side of the endoplasmic reticulum membrane and finishes in its lumen. The sequential addition of sugars to dolichol pyrophosphate produces dolichol-linked oligosaccharides containing fourteen sugars, including two GlcNAcs, nine mannoses and three glucoses. Once assembled, the oligosaccharide is transferred from the lipid to nascent proteins by oligosaccharyltransferases. In the lumen of the endoplasmic reticulum, adds the third and last glucose residue from dolichyl phosphate glucose (Dol-P-Glc) onto the lipid-linked oligosaccharide intermediate Glc(2)Man(9)GlcNAc(2)-PP-Dol to produce Glc(3)Man(9)GlcNAc(2)-PP-Dol.</text>
</comment>
<dbReference type="GO" id="GO:0106073">
    <property type="term" value="F:dolichyl pyrophosphate Glc2Man9GlcNAc2 alpha-1,2-glucosyltransferase activity"/>
    <property type="evidence" value="ECO:0007669"/>
    <property type="project" value="UniProtKB-UniRule"/>
</dbReference>
<feature type="transmembrane region" description="Helical" evidence="14">
    <location>
        <begin position="255"/>
        <end position="275"/>
    </location>
</feature>
<feature type="transmembrane region" description="Helical" evidence="14">
    <location>
        <begin position="445"/>
        <end position="469"/>
    </location>
</feature>
<evidence type="ECO:0000256" key="14">
    <source>
        <dbReference type="PIRNR" id="PIRNR028810"/>
    </source>
</evidence>
<feature type="transmembrane region" description="Helical" evidence="14">
    <location>
        <begin position="419"/>
        <end position="439"/>
    </location>
</feature>
<dbReference type="HOGENOM" id="CLU_017053_1_0_1"/>
<accession>K0KGY8</accession>
<feature type="transmembrane region" description="Helical" evidence="14">
    <location>
        <begin position="481"/>
        <end position="500"/>
    </location>
</feature>
<evidence type="ECO:0000256" key="10">
    <source>
        <dbReference type="ARBA" id="ARBA00022989"/>
    </source>
</evidence>
<evidence type="ECO:0000313" key="16">
    <source>
        <dbReference type="Proteomes" id="UP000009328"/>
    </source>
</evidence>
<gene>
    <name evidence="15" type="ORF">BN7_988</name>
</gene>
<comment type="caution">
    <text evidence="15">The sequence shown here is derived from an EMBL/GenBank/DDBJ whole genome shotgun (WGS) entry which is preliminary data.</text>
</comment>
<feature type="transmembrane region" description="Helical" evidence="14">
    <location>
        <begin position="327"/>
        <end position="352"/>
    </location>
</feature>
<dbReference type="EC" id="2.4.1.256" evidence="4 14"/>
<evidence type="ECO:0000256" key="4">
    <source>
        <dbReference type="ARBA" id="ARBA00011967"/>
    </source>
</evidence>
<evidence type="ECO:0000256" key="13">
    <source>
        <dbReference type="ARBA" id="ARBA00048064"/>
    </source>
</evidence>
<dbReference type="PANTHER" id="PTHR12989">
    <property type="entry name" value="ALPHA-1,2-GLUCOSYLTRANSFERASE ALG10"/>
    <property type="match status" value="1"/>
</dbReference>
<comment type="subcellular location">
    <subcellularLocation>
        <location evidence="1">Endoplasmic reticulum membrane</location>
        <topology evidence="1">Multi-pass membrane protein</topology>
    </subcellularLocation>
</comment>
<dbReference type="STRING" id="1206466.K0KGY8"/>
<comment type="catalytic activity">
    <reaction evidence="13">
        <text>an alpha-D-Glc-(1-&gt;3)-alpha-D-Glc-(1-&gt;3)-alpha-D-Man-(1-&gt;2)-alpha-D-Man-(1-&gt;2)-alpha-D-Man-(1-&gt;3)-[alpha-D-Man-(1-&gt;2)-alpha-D-Man-(1-&gt;3)-[alpha-D-Man-(1-&gt;2)-alpha-D-Man-(1-&gt;6)]-alpha-D-Man-(1-&gt;6)]-beta-D-Man-(1-&gt;4)-beta-D-GlcNAc-(1-&gt;4)-alpha-D-GlcNAc-diphospho-di-trans,poly-cis-dolichol + a di-trans,poly-cis-dolichyl beta-D-glucosyl phosphate = a alpha-D-Glc-(1-&gt;2)-alpha-D-Glc-(1-&gt;3)-alpha-D-Glc-(1-&gt;3)-alpha-D-Man-(1-&gt;2)-alpha-D-Man-(1-&gt;2)-alpha-D-Man-(1-&gt;3)-[alpha-D-Man-(1-&gt;2)-alpha-D-Man-(1-&gt;3)-[alpha-D-Man-(1-&gt;2)-alpha-D-Man-(1-&gt;6)]-alpha-D-Man-(1-&gt;6)]-beta-D-Man-(1-&gt;4)-beta-D-GlcNAc-(1-&gt;4)-alpha-D-GlcNAc-diphospho-di-trans,poly-cis-dolichol + a di-trans,poly-cis-dolichyl phosphate + H(+)</text>
        <dbReference type="Rhea" id="RHEA:29543"/>
        <dbReference type="Rhea" id="RHEA-COMP:19498"/>
        <dbReference type="Rhea" id="RHEA-COMP:19502"/>
        <dbReference type="Rhea" id="RHEA-COMP:19512"/>
        <dbReference type="Rhea" id="RHEA-COMP:19522"/>
        <dbReference type="ChEBI" id="CHEBI:15378"/>
        <dbReference type="ChEBI" id="CHEBI:57525"/>
        <dbReference type="ChEBI" id="CHEBI:57683"/>
        <dbReference type="ChEBI" id="CHEBI:132522"/>
        <dbReference type="ChEBI" id="CHEBI:132523"/>
        <dbReference type="EC" id="2.4.1.256"/>
    </reaction>
    <physiologicalReaction direction="left-to-right" evidence="13">
        <dbReference type="Rhea" id="RHEA:29544"/>
    </physiologicalReaction>
</comment>
<keyword evidence="6 14" id="KW-0328">Glycosyltransferase</keyword>
<comment type="similarity">
    <text evidence="3 14">Belongs to the ALG10 glucosyltransferase family.</text>
</comment>
<dbReference type="eggNOG" id="KOG2642">
    <property type="taxonomic scope" value="Eukaryota"/>
</dbReference>